<comment type="caution">
    <text evidence="1">The sequence shown here is derived from an EMBL/GenBank/DDBJ whole genome shotgun (WGS) entry which is preliminary data.</text>
</comment>
<organism evidence="1 2">
    <name type="scientific">Geotoga petraea</name>
    <dbReference type="NCBI Taxonomy" id="28234"/>
    <lineage>
        <taxon>Bacteria</taxon>
        <taxon>Thermotogati</taxon>
        <taxon>Thermotogota</taxon>
        <taxon>Thermotogae</taxon>
        <taxon>Petrotogales</taxon>
        <taxon>Petrotogaceae</taxon>
        <taxon>Geotoga</taxon>
    </lineage>
</organism>
<dbReference type="Proteomes" id="UP000297288">
    <property type="component" value="Unassembled WGS sequence"/>
</dbReference>
<evidence type="ECO:0000313" key="1">
    <source>
        <dbReference type="EMBL" id="TGG86965.1"/>
    </source>
</evidence>
<accession>A0A4Z0W168</accession>
<dbReference type="EMBL" id="SRME01000006">
    <property type="protein sequence ID" value="TGG86965.1"/>
    <property type="molecule type" value="Genomic_DNA"/>
</dbReference>
<sequence length="494" mass="58354">MKKGVIIILVLSMFLNVFSSVKIFRYDENGNLQSNLKISDRKGNEVYVNILSLEKKEAYFGEMFVKKDDDSVDRYISYSYDYDFYTGKWSYYKYEKPILYNTFKYGSIAIASGIGFVIALPVQVASLVGLSVAAVSGVAVTSSGLLAEKVIDKIFDNYDEEKWYKVETTNELNGNNKTLEEERLYYKELSEDYSNKMKGILENDYDISYLDNDNRVLKSNNIKKEIQNYPVALYDMDKLLYLINEYISIQKYNLFYSDEKISEEYINDFLNERYGKDEKIYNQYFEPYVISRNQSELDLILINNFLIENNYKGNKIADYLPNLFEDKKIAFKNNLEIMKSFKEKAVFINQILKQIQDNPDDFVGISDKEIKKLYKFTNYFEKYVEAKSKQLRIELVDIPLNLYFTKTYHYLMNVEKKDEKTLENLYSNFSDLAYIYAHGAISDITNSYSDEIIKKFKDLSKNDIQYQDLKTFAEKSPDKYKFEVEKLFEDWELK</sequence>
<evidence type="ECO:0000313" key="2">
    <source>
        <dbReference type="Proteomes" id="UP000297288"/>
    </source>
</evidence>
<protein>
    <submittedName>
        <fullName evidence="1">Uncharacterized protein</fullName>
    </submittedName>
</protein>
<dbReference type="RefSeq" id="WP_135403114.1">
    <property type="nucleotide sequence ID" value="NZ_SRME01000006.1"/>
</dbReference>
<dbReference type="AlphaFoldDB" id="A0A4Z0W168"/>
<proteinExistence type="predicted"/>
<gene>
    <name evidence="1" type="ORF">E4650_08895</name>
</gene>
<reference evidence="1 2" key="1">
    <citation type="submission" date="2019-04" db="EMBL/GenBank/DDBJ databases">
        <title>Draft genome sequence data and analysis of a Fermenting Bacterium, Geotoga petraea strain HO-Geo1, isolated from heavy-oil petroleum reservoir in Russia.</title>
        <authorList>
            <person name="Grouzdev D.S."/>
            <person name="Semenova E.M."/>
            <person name="Sokolova D.S."/>
            <person name="Tourova T.P."/>
            <person name="Poltaraus A.B."/>
            <person name="Nazina T.N."/>
        </authorList>
    </citation>
    <scope>NUCLEOTIDE SEQUENCE [LARGE SCALE GENOMIC DNA]</scope>
    <source>
        <strain evidence="1 2">HO-Geo1</strain>
    </source>
</reference>
<name>A0A4Z0W168_9BACT</name>